<feature type="compositionally biased region" description="Low complexity" evidence="2">
    <location>
        <begin position="222"/>
        <end position="235"/>
    </location>
</feature>
<feature type="compositionally biased region" description="Low complexity" evidence="2">
    <location>
        <begin position="578"/>
        <end position="596"/>
    </location>
</feature>
<proteinExistence type="predicted"/>
<sequence length="1019" mass="102271">MSHHFYGTESQPYNNILGNKFSNFDARSGASASPLLSQPALTQRSAAAGLHNSGSQPSMSQLGPLSQQQGLSGHARSGLCHTPNQPALSGVFRPGSAPHAELSMHRPSSSQMDLTASQWSQQPAGNMLGITSSMQAPSGLAANPNHLSSGPAGHHHAAGGPSSSSLLRPKPLPLLRVPGGGASSLASQLQQHRPGSAPGLLTGAPAGMQQQQQQSLLGMSHRGQQQQQQRGLSGLGLACSSSQQQQGLGLLSGSQPPQQLDLLGHTSQGAGNLGFGDYDSAATEPPASLLGSQQQHALQLLPLGDTGRGRDGAGGAVLHGTEQSQLQSHHQQRRQRPSTAAASPARPPAATAARAADDSAAAASPAATAAAGADLAQRISSLQECCSCMNKIVTQDIPALLQQQASTQDSLQELAKNSSREHSALEARMTTLADSVASFVDGFQAWQQEQQQRQEQRDAEQQQRQQVVLSNMACQTTPSIAGGKPAGHSLQEPVKAAATAAAAAKAAAHAPAHVGSAAVISPARTRYARHSSSMQQHGSAAKTPAAAANPEQPSPLPGDAPFGGYAAQTAARVALQVAAPSPEQAPPAAAAAPPASGAGGAAASGRGRGHRSVPAAPASAKSKQNPGLVQSKLNFCKKQAAADPAACAGKAAANAAAAAHMAAAEPAEQQTPWHTKRSGGSNSSAKKQAGAASGGSVAAAASGMLAGSASQGTKAAAAARPMSAPMQFGLQHQQQVPPAGPRQFQRRANSTTASAAAGSAWQGAASRAPSQSAAAGAGVGASQINSATATAAVSKPARRTASAAAPAARATTSAVPRRPASARISTRAAKAAAAAAAAAAGASAAVVAKPVAARPQAAKRSRPQTAKPAAAPAAAPARPADSAAMMLFGELDSDSLDDVEGEEEEQQQYQQQPQYGRAAAGAGSFGVFGGDFPAHGVFGAGRAVHTAASGAGAVRGRAPASVPASSWLAGSQRPAGRQQQQQQAVSGTLVDDDELARQVAAQMARHRIKRMRASQSCMG</sequence>
<reference evidence="3 4" key="1">
    <citation type="submission" date="2016-10" db="EMBL/GenBank/DDBJ databases">
        <authorList>
            <person name="Cai Z."/>
        </authorList>
    </citation>
    <scope>NUCLEOTIDE SEQUENCE [LARGE SCALE GENOMIC DNA]</scope>
</reference>
<feature type="compositionally biased region" description="Polar residues" evidence="2">
    <location>
        <begin position="106"/>
        <end position="136"/>
    </location>
</feature>
<feature type="compositionally biased region" description="Low complexity" evidence="2">
    <location>
        <begin position="614"/>
        <end position="623"/>
    </location>
</feature>
<feature type="region of interest" description="Disordered" evidence="2">
    <location>
        <begin position="789"/>
        <end position="822"/>
    </location>
</feature>
<evidence type="ECO:0000256" key="1">
    <source>
        <dbReference type="SAM" id="Coils"/>
    </source>
</evidence>
<feature type="compositionally biased region" description="Polar residues" evidence="2">
    <location>
        <begin position="184"/>
        <end position="193"/>
    </location>
</feature>
<evidence type="ECO:0000256" key="2">
    <source>
        <dbReference type="SAM" id="MobiDB-lite"/>
    </source>
</evidence>
<feature type="region of interest" description="Disordered" evidence="2">
    <location>
        <begin position="46"/>
        <end position="235"/>
    </location>
</feature>
<feature type="compositionally biased region" description="Low complexity" evidence="2">
    <location>
        <begin position="337"/>
        <end position="358"/>
    </location>
</feature>
<accession>A0A383VDQ5</accession>
<feature type="compositionally biased region" description="Low complexity" evidence="2">
    <location>
        <begin position="746"/>
        <end position="764"/>
    </location>
</feature>
<dbReference type="EMBL" id="FNXT01000282">
    <property type="protein sequence ID" value="SZX63070.1"/>
    <property type="molecule type" value="Genomic_DNA"/>
</dbReference>
<feature type="compositionally biased region" description="Low complexity" evidence="2">
    <location>
        <begin position="799"/>
        <end position="822"/>
    </location>
</feature>
<feature type="region of interest" description="Disordered" evidence="2">
    <location>
        <begin position="577"/>
        <end position="626"/>
    </location>
</feature>
<feature type="compositionally biased region" description="Low complexity" evidence="2">
    <location>
        <begin position="247"/>
        <end position="264"/>
    </location>
</feature>
<feature type="coiled-coil region" evidence="1">
    <location>
        <begin position="408"/>
        <end position="465"/>
    </location>
</feature>
<evidence type="ECO:0000313" key="3">
    <source>
        <dbReference type="EMBL" id="SZX63070.1"/>
    </source>
</evidence>
<feature type="compositionally biased region" description="Low complexity" evidence="2">
    <location>
        <begin position="55"/>
        <end position="73"/>
    </location>
</feature>
<feature type="compositionally biased region" description="Low complexity" evidence="2">
    <location>
        <begin position="678"/>
        <end position="690"/>
    </location>
</feature>
<protein>
    <submittedName>
        <fullName evidence="3">Uncharacterized protein</fullName>
    </submittedName>
</protein>
<gene>
    <name evidence="3" type="ORF">BQ4739_LOCUS3634</name>
</gene>
<feature type="region of interest" description="Disordered" evidence="2">
    <location>
        <begin position="247"/>
        <end position="358"/>
    </location>
</feature>
<feature type="compositionally biased region" description="Low complexity" evidence="2">
    <location>
        <begin position="146"/>
        <end position="177"/>
    </location>
</feature>
<feature type="compositionally biased region" description="Low complexity" evidence="2">
    <location>
        <begin position="866"/>
        <end position="878"/>
    </location>
</feature>
<dbReference type="AlphaFoldDB" id="A0A383VDQ5"/>
<feature type="region of interest" description="Disordered" evidence="2">
    <location>
        <begin position="525"/>
        <end position="563"/>
    </location>
</feature>
<keyword evidence="1" id="KW-0175">Coiled coil</keyword>
<feature type="region of interest" description="Disordered" evidence="2">
    <location>
        <begin position="729"/>
        <end position="764"/>
    </location>
</feature>
<feature type="region of interest" description="Disordered" evidence="2">
    <location>
        <begin position="855"/>
        <end position="878"/>
    </location>
</feature>
<keyword evidence="4" id="KW-1185">Reference proteome</keyword>
<dbReference type="Proteomes" id="UP000256970">
    <property type="component" value="Unassembled WGS sequence"/>
</dbReference>
<name>A0A383VDQ5_TETOB</name>
<feature type="region of interest" description="Disordered" evidence="2">
    <location>
        <begin position="964"/>
        <end position="989"/>
    </location>
</feature>
<evidence type="ECO:0000313" key="4">
    <source>
        <dbReference type="Proteomes" id="UP000256970"/>
    </source>
</evidence>
<feature type="region of interest" description="Disordered" evidence="2">
    <location>
        <begin position="662"/>
        <end position="690"/>
    </location>
</feature>
<organism evidence="3 4">
    <name type="scientific">Tetradesmus obliquus</name>
    <name type="common">Green alga</name>
    <name type="synonym">Acutodesmus obliquus</name>
    <dbReference type="NCBI Taxonomy" id="3088"/>
    <lineage>
        <taxon>Eukaryota</taxon>
        <taxon>Viridiplantae</taxon>
        <taxon>Chlorophyta</taxon>
        <taxon>core chlorophytes</taxon>
        <taxon>Chlorophyceae</taxon>
        <taxon>CS clade</taxon>
        <taxon>Sphaeropleales</taxon>
        <taxon>Scenedesmaceae</taxon>
        <taxon>Tetradesmus</taxon>
    </lineage>
</organism>